<name>A0AA41ER62_LEVBR</name>
<accession>A0AA41ER62</accession>
<evidence type="ECO:0000313" key="1">
    <source>
        <dbReference type="EMBL" id="MBS1011366.1"/>
    </source>
</evidence>
<dbReference type="AlphaFoldDB" id="A0AA41ER62"/>
<dbReference type="EMBL" id="JAERKF010000015">
    <property type="protein sequence ID" value="MBS1011366.1"/>
    <property type="molecule type" value="Genomic_DNA"/>
</dbReference>
<comment type="caution">
    <text evidence="1">The sequence shown here is derived from an EMBL/GenBank/DDBJ whole genome shotgun (WGS) entry which is preliminary data.</text>
</comment>
<dbReference type="Proteomes" id="UP000676478">
    <property type="component" value="Unassembled WGS sequence"/>
</dbReference>
<dbReference type="RefSeq" id="WP_211756682.1">
    <property type="nucleotide sequence ID" value="NZ_JAERKF010000015.1"/>
</dbReference>
<organism evidence="1 2">
    <name type="scientific">Levilactobacillus brevis</name>
    <name type="common">Lactobacillus brevis</name>
    <dbReference type="NCBI Taxonomy" id="1580"/>
    <lineage>
        <taxon>Bacteria</taxon>
        <taxon>Bacillati</taxon>
        <taxon>Bacillota</taxon>
        <taxon>Bacilli</taxon>
        <taxon>Lactobacillales</taxon>
        <taxon>Lactobacillaceae</taxon>
        <taxon>Levilactobacillus</taxon>
    </lineage>
</organism>
<gene>
    <name evidence="1" type="ORF">JK167_11035</name>
</gene>
<reference evidence="1" key="1">
    <citation type="submission" date="2020-12" db="EMBL/GenBank/DDBJ databases">
        <authorList>
            <person name="Mcmullen J.G."/>
        </authorList>
    </citation>
    <scope>NUCLEOTIDE SEQUENCE</scope>
    <source>
        <strain evidence="1">Dm-2019-70</strain>
    </source>
</reference>
<reference evidence="1" key="2">
    <citation type="submission" date="2022-09" db="EMBL/GenBank/DDBJ databases">
        <title>Genome-inferred correspondence between phylogeny and metabolic traits in the wild Drosophila gut microbiome.</title>
        <authorList>
            <person name="Bueno E."/>
            <person name="Blow F."/>
            <person name="Douglas A.E."/>
        </authorList>
    </citation>
    <scope>NUCLEOTIDE SEQUENCE</scope>
    <source>
        <strain evidence="1">Dm-2019-70</strain>
    </source>
</reference>
<evidence type="ECO:0000313" key="2">
    <source>
        <dbReference type="Proteomes" id="UP000676478"/>
    </source>
</evidence>
<proteinExistence type="predicted"/>
<protein>
    <submittedName>
        <fullName evidence="1">Uncharacterized protein</fullName>
    </submittedName>
</protein>
<sequence length="97" mass="11633">MIIRMIDCKNEDNQINFFVTREPRPKERIYLKDGHEAFVRYIYQLVRDSQESSMKEPDFVAIVEYQDNGNPVLKDWGKETEQRLMDWFNGGNDNENL</sequence>